<dbReference type="InterPro" id="IPR031468">
    <property type="entry name" value="SMP_LBD"/>
</dbReference>
<evidence type="ECO:0000256" key="5">
    <source>
        <dbReference type="ARBA" id="ARBA00022723"/>
    </source>
</evidence>
<feature type="compositionally biased region" description="Polar residues" evidence="12">
    <location>
        <begin position="497"/>
        <end position="511"/>
    </location>
</feature>
<evidence type="ECO:0000259" key="14">
    <source>
        <dbReference type="PROSITE" id="PS50004"/>
    </source>
</evidence>
<keyword evidence="6" id="KW-0677">Repeat</keyword>
<feature type="domain" description="SMP-LTD" evidence="15">
    <location>
        <begin position="65"/>
        <end position="248"/>
    </location>
</feature>
<evidence type="ECO:0000256" key="12">
    <source>
        <dbReference type="SAM" id="MobiDB-lite"/>
    </source>
</evidence>
<keyword evidence="3" id="KW-0813">Transport</keyword>
<keyword evidence="17" id="KW-1185">Reference proteome</keyword>
<feature type="compositionally biased region" description="Low complexity" evidence="12">
    <location>
        <begin position="484"/>
        <end position="496"/>
    </location>
</feature>
<feature type="transmembrane region" description="Helical" evidence="13">
    <location>
        <begin position="6"/>
        <end position="25"/>
    </location>
</feature>
<evidence type="ECO:0000256" key="10">
    <source>
        <dbReference type="ARBA" id="ARBA00023121"/>
    </source>
</evidence>
<organism evidence="16 17">
    <name type="scientific">Sphagnum troendelagicum</name>
    <dbReference type="NCBI Taxonomy" id="128251"/>
    <lineage>
        <taxon>Eukaryota</taxon>
        <taxon>Viridiplantae</taxon>
        <taxon>Streptophyta</taxon>
        <taxon>Embryophyta</taxon>
        <taxon>Bryophyta</taxon>
        <taxon>Sphagnophytina</taxon>
        <taxon>Sphagnopsida</taxon>
        <taxon>Sphagnales</taxon>
        <taxon>Sphagnaceae</taxon>
        <taxon>Sphagnum</taxon>
    </lineage>
</organism>
<evidence type="ECO:0000256" key="9">
    <source>
        <dbReference type="ARBA" id="ARBA00023055"/>
    </source>
</evidence>
<name>A0ABP0T924_9BRYO</name>
<dbReference type="CDD" id="cd00030">
    <property type="entry name" value="C2"/>
    <property type="match status" value="1"/>
</dbReference>
<dbReference type="InterPro" id="IPR039010">
    <property type="entry name" value="Synaptotagmin_SMP"/>
</dbReference>
<evidence type="ECO:0000256" key="6">
    <source>
        <dbReference type="ARBA" id="ARBA00022737"/>
    </source>
</evidence>
<evidence type="ECO:0000256" key="3">
    <source>
        <dbReference type="ARBA" id="ARBA00022448"/>
    </source>
</evidence>
<dbReference type="InterPro" id="IPR000008">
    <property type="entry name" value="C2_dom"/>
</dbReference>
<dbReference type="PROSITE" id="PS51847">
    <property type="entry name" value="SMP"/>
    <property type="match status" value="1"/>
</dbReference>
<evidence type="ECO:0000259" key="15">
    <source>
        <dbReference type="PROSITE" id="PS51847"/>
    </source>
</evidence>
<evidence type="ECO:0000256" key="11">
    <source>
        <dbReference type="ARBA" id="ARBA00023136"/>
    </source>
</evidence>
<keyword evidence="10" id="KW-0446">Lipid-binding</keyword>
<dbReference type="PANTHER" id="PTHR10774">
    <property type="entry name" value="EXTENDED SYNAPTOTAGMIN-RELATED"/>
    <property type="match status" value="1"/>
</dbReference>
<dbReference type="InterPro" id="IPR045050">
    <property type="entry name" value="Synaptotagmin_plant"/>
</dbReference>
<dbReference type="PRINTS" id="PR00360">
    <property type="entry name" value="C2DOMAIN"/>
</dbReference>
<keyword evidence="11 13" id="KW-0472">Membrane</keyword>
<dbReference type="EMBL" id="OZ019893">
    <property type="protein sequence ID" value="CAK9189783.1"/>
    <property type="molecule type" value="Genomic_DNA"/>
</dbReference>
<dbReference type="Pfam" id="PF17047">
    <property type="entry name" value="SMP_LBD"/>
    <property type="match status" value="1"/>
</dbReference>
<evidence type="ECO:0000313" key="16">
    <source>
        <dbReference type="EMBL" id="CAK9189783.1"/>
    </source>
</evidence>
<accession>A0ABP0T924</accession>
<comment type="similarity">
    <text evidence="2">Belongs to the synaptotagmin family.</text>
</comment>
<dbReference type="SUPFAM" id="SSF49562">
    <property type="entry name" value="C2 domain (Calcium/lipid-binding domain, CaLB)"/>
    <property type="match status" value="1"/>
</dbReference>
<evidence type="ECO:0000313" key="17">
    <source>
        <dbReference type="Proteomes" id="UP001497512"/>
    </source>
</evidence>
<dbReference type="PANTHER" id="PTHR10774:SF190">
    <property type="entry name" value="C2 CALCIUM_LIPID-BINDING ENDONUCLEASE_EXONUCLEASE_PHOSPHATASE-RELATED"/>
    <property type="match status" value="1"/>
</dbReference>
<dbReference type="InterPro" id="IPR035892">
    <property type="entry name" value="C2_domain_sf"/>
</dbReference>
<dbReference type="Proteomes" id="UP001497512">
    <property type="component" value="Chromosome 1"/>
</dbReference>
<feature type="domain" description="C2" evidence="14">
    <location>
        <begin position="246"/>
        <end position="363"/>
    </location>
</feature>
<gene>
    <name evidence="16" type="ORF">CSSPTR1EN2_LOCUS434</name>
</gene>
<evidence type="ECO:0000256" key="1">
    <source>
        <dbReference type="ARBA" id="ARBA00004167"/>
    </source>
</evidence>
<evidence type="ECO:0000256" key="4">
    <source>
        <dbReference type="ARBA" id="ARBA00022692"/>
    </source>
</evidence>
<keyword evidence="4 13" id="KW-0812">Transmembrane</keyword>
<protein>
    <submittedName>
        <fullName evidence="16">Uncharacterized protein</fullName>
    </submittedName>
</protein>
<feature type="region of interest" description="Disordered" evidence="12">
    <location>
        <begin position="476"/>
        <end position="511"/>
    </location>
</feature>
<dbReference type="CDD" id="cd21677">
    <property type="entry name" value="SMP_SYT"/>
    <property type="match status" value="1"/>
</dbReference>
<dbReference type="Gene3D" id="2.60.40.150">
    <property type="entry name" value="C2 domain"/>
    <property type="match status" value="1"/>
</dbReference>
<evidence type="ECO:0000256" key="8">
    <source>
        <dbReference type="ARBA" id="ARBA00022989"/>
    </source>
</evidence>
<keyword evidence="8 13" id="KW-1133">Transmembrane helix</keyword>
<dbReference type="Pfam" id="PF00168">
    <property type="entry name" value="C2"/>
    <property type="match status" value="1"/>
</dbReference>
<dbReference type="SMART" id="SM00239">
    <property type="entry name" value="C2"/>
    <property type="match status" value="1"/>
</dbReference>
<sequence length="511" mass="55762">MVLVGLVFGFVVGVGLMTGLHYCMLHRSRKRIQKIAAIRLLNSIQQDELRKLCGSSFPTWVSFPTFEKVNWLNHNLAKVWPSVVLATEQLVKEALQPILEQYRPPGIQALKLDKFNIGTVPPKFDGIRVQSLRKSQIIMDMEFRWGGDASIILGINPVIGPKLPVQLKNLSLFTTVRVIFQLTEEMPCISAVVVALLSKPKPQIKYTLKVIGGSTGAIPGLSEMIDEMIESAVADQVQWPHRIVVPIGNAPPDVLSDLGLKLQGKLTVQVIKATNLKNLEMVGKSDPYVRLYVRVLFKEKTRVIDNNLNPVWNEQFEFDVEDQETQSLILDVKDEDIGTDKKLGITSIPLAGLKHDEEEEITKNLAVSLDRDRVKDKGDRGSITVKVLYHPYTKEEQDAAMEAEKKKLEEKERLKNAGIVGSTMDAVGSGVKLVGTGVGMVGSGLGAGASVVGSGVGIVGSGLGKAGKRLGRVVTRHASSNKLTSPATASPVSASPMHQQNGSFRASITQE</sequence>
<evidence type="ECO:0000256" key="13">
    <source>
        <dbReference type="SAM" id="Phobius"/>
    </source>
</evidence>
<evidence type="ECO:0000256" key="7">
    <source>
        <dbReference type="ARBA" id="ARBA00022837"/>
    </source>
</evidence>
<proteinExistence type="inferred from homology"/>
<keyword evidence="9" id="KW-0445">Lipid transport</keyword>
<keyword evidence="5" id="KW-0479">Metal-binding</keyword>
<dbReference type="PROSITE" id="PS50004">
    <property type="entry name" value="C2"/>
    <property type="match status" value="1"/>
</dbReference>
<evidence type="ECO:0000256" key="2">
    <source>
        <dbReference type="ARBA" id="ARBA00006996"/>
    </source>
</evidence>
<reference evidence="16 17" key="1">
    <citation type="submission" date="2024-02" db="EMBL/GenBank/DDBJ databases">
        <authorList>
            <consortium name="ELIXIR-Norway"/>
            <consortium name="Elixir Norway"/>
        </authorList>
    </citation>
    <scope>NUCLEOTIDE SEQUENCE [LARGE SCALE GENOMIC DNA]</scope>
</reference>
<keyword evidence="7" id="KW-0106">Calcium</keyword>
<comment type="subcellular location">
    <subcellularLocation>
        <location evidence="1">Membrane</location>
        <topology evidence="1">Single-pass membrane protein</topology>
    </subcellularLocation>
</comment>